<organism evidence="2 3">
    <name type="scientific">Physocladia obscura</name>
    <dbReference type="NCBI Taxonomy" id="109957"/>
    <lineage>
        <taxon>Eukaryota</taxon>
        <taxon>Fungi</taxon>
        <taxon>Fungi incertae sedis</taxon>
        <taxon>Chytridiomycota</taxon>
        <taxon>Chytridiomycota incertae sedis</taxon>
        <taxon>Chytridiomycetes</taxon>
        <taxon>Chytridiales</taxon>
        <taxon>Chytriomycetaceae</taxon>
        <taxon>Physocladia</taxon>
    </lineage>
</organism>
<comment type="caution">
    <text evidence="2">The sequence shown here is derived from an EMBL/GenBank/DDBJ whole genome shotgun (WGS) entry which is preliminary data.</text>
</comment>
<protein>
    <submittedName>
        <fullName evidence="2">Uncharacterized protein</fullName>
    </submittedName>
</protein>
<sequence>MTISSDRPLSMTYILAPPQPLPPSPLFKIPLAPAPRLPLPKPSTSSPRSPRKSHYHRLALSAFPHPDHEHHYRQQPERGFLLRRAAASFAPLQQQSPSVSARHHRSRMNCLKNCHRPSRADLLLPPQQLQQQSSTLPQQSQLHPAVLLPPSPVVLASCVVLSLRQRHVKGDGVVPMQLAPAPVSLVHMVT</sequence>
<gene>
    <name evidence="2" type="ORF">HK100_006267</name>
</gene>
<feature type="compositionally biased region" description="Pro residues" evidence="1">
    <location>
        <begin position="32"/>
        <end position="41"/>
    </location>
</feature>
<dbReference type="AlphaFoldDB" id="A0AAD5XJ20"/>
<accession>A0AAD5XJ20</accession>
<name>A0AAD5XJ20_9FUNG</name>
<evidence type="ECO:0000256" key="1">
    <source>
        <dbReference type="SAM" id="MobiDB-lite"/>
    </source>
</evidence>
<reference evidence="2" key="1">
    <citation type="submission" date="2020-05" db="EMBL/GenBank/DDBJ databases">
        <title>Phylogenomic resolution of chytrid fungi.</title>
        <authorList>
            <person name="Stajich J.E."/>
            <person name="Amses K."/>
            <person name="Simmons R."/>
            <person name="Seto K."/>
            <person name="Myers J."/>
            <person name="Bonds A."/>
            <person name="Quandt C.A."/>
            <person name="Barry K."/>
            <person name="Liu P."/>
            <person name="Grigoriev I."/>
            <person name="Longcore J.E."/>
            <person name="James T.Y."/>
        </authorList>
    </citation>
    <scope>NUCLEOTIDE SEQUENCE</scope>
    <source>
        <strain evidence="2">JEL0513</strain>
    </source>
</reference>
<keyword evidence="3" id="KW-1185">Reference proteome</keyword>
<proteinExistence type="predicted"/>
<dbReference type="Proteomes" id="UP001211907">
    <property type="component" value="Unassembled WGS sequence"/>
</dbReference>
<evidence type="ECO:0000313" key="2">
    <source>
        <dbReference type="EMBL" id="KAJ3131528.1"/>
    </source>
</evidence>
<dbReference type="EMBL" id="JADGJH010000291">
    <property type="protein sequence ID" value="KAJ3131528.1"/>
    <property type="molecule type" value="Genomic_DNA"/>
</dbReference>
<feature type="region of interest" description="Disordered" evidence="1">
    <location>
        <begin position="1"/>
        <end position="54"/>
    </location>
</feature>
<evidence type="ECO:0000313" key="3">
    <source>
        <dbReference type="Proteomes" id="UP001211907"/>
    </source>
</evidence>